<dbReference type="EMBL" id="KN838699">
    <property type="protein sequence ID" value="KIJ97227.1"/>
    <property type="molecule type" value="Genomic_DNA"/>
</dbReference>
<protein>
    <submittedName>
        <fullName evidence="1">Uncharacterized protein</fullName>
    </submittedName>
</protein>
<name>A0A0C9XM97_9AGAR</name>
<proteinExistence type="predicted"/>
<dbReference type="AlphaFoldDB" id="A0A0C9XM97"/>
<evidence type="ECO:0000313" key="2">
    <source>
        <dbReference type="Proteomes" id="UP000054477"/>
    </source>
</evidence>
<gene>
    <name evidence="1" type="ORF">K443DRAFT_257419</name>
</gene>
<reference evidence="1 2" key="1">
    <citation type="submission" date="2014-04" db="EMBL/GenBank/DDBJ databases">
        <authorList>
            <consortium name="DOE Joint Genome Institute"/>
            <person name="Kuo A."/>
            <person name="Kohler A."/>
            <person name="Nagy L.G."/>
            <person name="Floudas D."/>
            <person name="Copeland A."/>
            <person name="Barry K.W."/>
            <person name="Cichocki N."/>
            <person name="Veneault-Fourrey C."/>
            <person name="LaButti K."/>
            <person name="Lindquist E.A."/>
            <person name="Lipzen A."/>
            <person name="Lundell T."/>
            <person name="Morin E."/>
            <person name="Murat C."/>
            <person name="Sun H."/>
            <person name="Tunlid A."/>
            <person name="Henrissat B."/>
            <person name="Grigoriev I.V."/>
            <person name="Hibbett D.S."/>
            <person name="Martin F."/>
            <person name="Nordberg H.P."/>
            <person name="Cantor M.N."/>
            <person name="Hua S.X."/>
        </authorList>
    </citation>
    <scope>NUCLEOTIDE SEQUENCE [LARGE SCALE GENOMIC DNA]</scope>
    <source>
        <strain evidence="1 2">LaAM-08-1</strain>
    </source>
</reference>
<keyword evidence="2" id="KW-1185">Reference proteome</keyword>
<accession>A0A0C9XM97</accession>
<evidence type="ECO:0000313" key="1">
    <source>
        <dbReference type="EMBL" id="KIJ97227.1"/>
    </source>
</evidence>
<sequence length="70" mass="7931">MSCCPNPRLHTRWTVDGSGKMGHSSTCGGIRSSRKMASKGRGVKNYFFAGRCSGERWVKEDQLTQRHDIW</sequence>
<reference evidence="2" key="2">
    <citation type="submission" date="2015-01" db="EMBL/GenBank/DDBJ databases">
        <title>Evolutionary Origins and Diversification of the Mycorrhizal Mutualists.</title>
        <authorList>
            <consortium name="DOE Joint Genome Institute"/>
            <consortium name="Mycorrhizal Genomics Consortium"/>
            <person name="Kohler A."/>
            <person name="Kuo A."/>
            <person name="Nagy L.G."/>
            <person name="Floudas D."/>
            <person name="Copeland A."/>
            <person name="Barry K.W."/>
            <person name="Cichocki N."/>
            <person name="Veneault-Fourrey C."/>
            <person name="LaButti K."/>
            <person name="Lindquist E.A."/>
            <person name="Lipzen A."/>
            <person name="Lundell T."/>
            <person name="Morin E."/>
            <person name="Murat C."/>
            <person name="Riley R."/>
            <person name="Ohm R."/>
            <person name="Sun H."/>
            <person name="Tunlid A."/>
            <person name="Henrissat B."/>
            <person name="Grigoriev I.V."/>
            <person name="Hibbett D.S."/>
            <person name="Martin F."/>
        </authorList>
    </citation>
    <scope>NUCLEOTIDE SEQUENCE [LARGE SCALE GENOMIC DNA]</scope>
    <source>
        <strain evidence="2">LaAM-08-1</strain>
    </source>
</reference>
<organism evidence="1 2">
    <name type="scientific">Laccaria amethystina LaAM-08-1</name>
    <dbReference type="NCBI Taxonomy" id="1095629"/>
    <lineage>
        <taxon>Eukaryota</taxon>
        <taxon>Fungi</taxon>
        <taxon>Dikarya</taxon>
        <taxon>Basidiomycota</taxon>
        <taxon>Agaricomycotina</taxon>
        <taxon>Agaricomycetes</taxon>
        <taxon>Agaricomycetidae</taxon>
        <taxon>Agaricales</taxon>
        <taxon>Agaricineae</taxon>
        <taxon>Hydnangiaceae</taxon>
        <taxon>Laccaria</taxon>
    </lineage>
</organism>
<dbReference type="HOGENOM" id="CLU_2758140_0_0_1"/>
<dbReference type="Proteomes" id="UP000054477">
    <property type="component" value="Unassembled WGS sequence"/>
</dbReference>